<evidence type="ECO:0000313" key="1">
    <source>
        <dbReference type="EnsemblPlants" id="OMERI01G31020.1"/>
    </source>
</evidence>
<sequence length="93" mass="10552">MPSIFQHIDFTFQFSIKYSIEKEDLRLEQLKRRKITWHSLIWWPITASSPVAGAKCAVVGGRGSPPIRIWPQKGNAEEMDVGIVGGTEEIDVR</sequence>
<keyword evidence="2" id="KW-1185">Reference proteome</keyword>
<dbReference type="EnsemblPlants" id="OMERI01G31020.1">
    <property type="protein sequence ID" value="OMERI01G31020.1"/>
    <property type="gene ID" value="OMERI01G31020"/>
</dbReference>
<dbReference type="Gramene" id="OMERI01G31020.1">
    <property type="protein sequence ID" value="OMERI01G31020.1"/>
    <property type="gene ID" value="OMERI01G31020"/>
</dbReference>
<dbReference type="AlphaFoldDB" id="A0A0E0C8Y6"/>
<evidence type="ECO:0000313" key="2">
    <source>
        <dbReference type="Proteomes" id="UP000008021"/>
    </source>
</evidence>
<protein>
    <submittedName>
        <fullName evidence="1">Uncharacterized protein</fullName>
    </submittedName>
</protein>
<reference evidence="1" key="1">
    <citation type="submission" date="2015-04" db="UniProtKB">
        <authorList>
            <consortium name="EnsemblPlants"/>
        </authorList>
    </citation>
    <scope>IDENTIFICATION</scope>
</reference>
<accession>A0A0E0C8Y6</accession>
<reference evidence="1" key="2">
    <citation type="submission" date="2018-05" db="EMBL/GenBank/DDBJ databases">
        <title>OmerRS3 (Oryza meridionalis Reference Sequence Version 3).</title>
        <authorList>
            <person name="Zhang J."/>
            <person name="Kudrna D."/>
            <person name="Lee S."/>
            <person name="Talag J."/>
            <person name="Welchert J."/>
            <person name="Wing R.A."/>
        </authorList>
    </citation>
    <scope>NUCLEOTIDE SEQUENCE [LARGE SCALE GENOMIC DNA]</scope>
    <source>
        <strain evidence="1">cv. OR44</strain>
    </source>
</reference>
<proteinExistence type="predicted"/>
<dbReference type="Proteomes" id="UP000008021">
    <property type="component" value="Chromosome 1"/>
</dbReference>
<organism evidence="1">
    <name type="scientific">Oryza meridionalis</name>
    <dbReference type="NCBI Taxonomy" id="40149"/>
    <lineage>
        <taxon>Eukaryota</taxon>
        <taxon>Viridiplantae</taxon>
        <taxon>Streptophyta</taxon>
        <taxon>Embryophyta</taxon>
        <taxon>Tracheophyta</taxon>
        <taxon>Spermatophyta</taxon>
        <taxon>Magnoliopsida</taxon>
        <taxon>Liliopsida</taxon>
        <taxon>Poales</taxon>
        <taxon>Poaceae</taxon>
        <taxon>BOP clade</taxon>
        <taxon>Oryzoideae</taxon>
        <taxon>Oryzeae</taxon>
        <taxon>Oryzinae</taxon>
        <taxon>Oryza</taxon>
    </lineage>
</organism>
<dbReference type="HOGENOM" id="CLU_2403314_0_0_1"/>
<name>A0A0E0C8Y6_9ORYZ</name>